<reference evidence="3" key="1">
    <citation type="journal article" date="2014" name="Int. J. Syst. Evol. Microbiol.">
        <title>Complete genome of a new Firmicutes species belonging to the dominant human colonic microbiota ('Ruminococcus bicirculans') reveals two chromosomes and a selective capacity to utilize plant glucans.</title>
        <authorList>
            <consortium name="NISC Comparative Sequencing Program"/>
            <person name="Wegmann U."/>
            <person name="Louis P."/>
            <person name="Goesmann A."/>
            <person name="Henrissat B."/>
            <person name="Duncan S.H."/>
            <person name="Flint H.J."/>
        </authorList>
    </citation>
    <scope>NUCLEOTIDE SEQUENCE</scope>
    <source>
        <strain evidence="3">CGMCC 1.8884</strain>
    </source>
</reference>
<dbReference type="Proteomes" id="UP000630135">
    <property type="component" value="Unassembled WGS sequence"/>
</dbReference>
<proteinExistence type="predicted"/>
<reference evidence="4" key="3">
    <citation type="journal article" date="2019" name="Int. J. Syst. Evol. Microbiol.">
        <title>The Global Catalogue of Microorganisms (GCM) 10K type strain sequencing project: providing services to taxonomists for standard genome sequencing and annotation.</title>
        <authorList>
            <consortium name="The Broad Institute Genomics Platform"/>
            <consortium name="The Broad Institute Genome Sequencing Center for Infectious Disease"/>
            <person name="Wu L."/>
            <person name="Ma J."/>
        </authorList>
    </citation>
    <scope>NUCLEOTIDE SEQUENCE [LARGE SCALE GENOMIC DNA]</scope>
    <source>
        <strain evidence="4">CGMCC 1.8884</strain>
    </source>
</reference>
<evidence type="ECO:0000313" key="3">
    <source>
        <dbReference type="EMBL" id="GGP29608.1"/>
    </source>
</evidence>
<evidence type="ECO:0000313" key="4">
    <source>
        <dbReference type="Proteomes" id="UP000630135"/>
    </source>
</evidence>
<name>A0AAV4K1M7_9DEIO</name>
<organism evidence="2 5">
    <name type="scientific">Deinococcus wulumuqiensis</name>
    <dbReference type="NCBI Taxonomy" id="980427"/>
    <lineage>
        <taxon>Bacteria</taxon>
        <taxon>Thermotogati</taxon>
        <taxon>Deinococcota</taxon>
        <taxon>Deinococci</taxon>
        <taxon>Deinococcales</taxon>
        <taxon>Deinococcaceae</taxon>
        <taxon>Deinococcus</taxon>
    </lineage>
</organism>
<dbReference type="AlphaFoldDB" id="A0AAV4K1M7"/>
<dbReference type="InterPro" id="IPR025497">
    <property type="entry name" value="PatA-like_N"/>
</dbReference>
<dbReference type="Pfam" id="PF14332">
    <property type="entry name" value="DUF4388"/>
    <property type="match status" value="1"/>
</dbReference>
<dbReference type="EMBL" id="BMLZ01000012">
    <property type="protein sequence ID" value="GGP29608.1"/>
    <property type="molecule type" value="Genomic_DNA"/>
</dbReference>
<dbReference type="GeneID" id="59163976"/>
<keyword evidence="4" id="KW-1185">Reference proteome</keyword>
<comment type="caution">
    <text evidence="2">The sequence shown here is derived from an EMBL/GenBank/DDBJ whole genome shotgun (WGS) entry which is preliminary data.</text>
</comment>
<reference evidence="2" key="2">
    <citation type="journal article" date="2014" name="Int. J. Syst. Evol. Microbiol.">
        <title>Complete genome sequence of Corynebacterium casei LMG S-19264T (=DSM 44701T), isolated from a smear-ripened cheese.</title>
        <authorList>
            <consortium name="US DOE Joint Genome Institute (JGI-PGF)"/>
            <person name="Walter F."/>
            <person name="Albersmeier A."/>
            <person name="Kalinowski J."/>
            <person name="Ruckert C."/>
        </authorList>
    </citation>
    <scope>NUCLEOTIDE SEQUENCE</scope>
    <source>
        <strain evidence="2">CGMCC 1.8885</strain>
    </source>
</reference>
<dbReference type="Proteomes" id="UP000652720">
    <property type="component" value="Unassembled WGS sequence"/>
</dbReference>
<accession>A0AAV4K1M7</accession>
<dbReference type="EMBL" id="BMMA01000001">
    <property type="protein sequence ID" value="GGI70586.1"/>
    <property type="molecule type" value="Genomic_DNA"/>
</dbReference>
<evidence type="ECO:0000313" key="2">
    <source>
        <dbReference type="EMBL" id="GGI70586.1"/>
    </source>
</evidence>
<dbReference type="RefSeq" id="WP_017869604.1">
    <property type="nucleotide sequence ID" value="NZ_BMLZ01000012.1"/>
</dbReference>
<feature type="domain" description="PatA-like N-terminal" evidence="1">
    <location>
        <begin position="5"/>
        <end position="107"/>
    </location>
</feature>
<gene>
    <name evidence="3" type="ORF">GCM10008021_12590</name>
    <name evidence="2" type="ORF">GCM10010914_00870</name>
</gene>
<evidence type="ECO:0000313" key="5">
    <source>
        <dbReference type="Proteomes" id="UP000652720"/>
    </source>
</evidence>
<evidence type="ECO:0000259" key="1">
    <source>
        <dbReference type="Pfam" id="PF14332"/>
    </source>
</evidence>
<sequence length="260" mass="28264">MTLSNLADFDVLQLLLLLAQGKRTGVLRVQRPGALFQCWLEGGQVRRVSLRRLRGAPGESDLEGAEALVGLLREPSGHFQFDEGVRSAHRPLDVPLDVVAYAALRELPAPELPFTGPARVTDPARLAAFPWSLSEWEVLDRIRAQVPLGDLAADPGAAALAARLARLGLLRERRLRTARLLVAVTHEVAGAVLVDAMIVERWKGDLGRLPEHVGVRDEGGKSYRFPVRGHPEVGALILIPPDVLTKTRLQAGESVLVKPA</sequence>
<protein>
    <recommendedName>
        <fullName evidence="1">PatA-like N-terminal domain-containing protein</fullName>
    </recommendedName>
</protein>
<reference evidence="2" key="4">
    <citation type="submission" date="2023-08" db="EMBL/GenBank/DDBJ databases">
        <authorList>
            <person name="Sun Q."/>
            <person name="Zhou Y."/>
        </authorList>
    </citation>
    <scope>NUCLEOTIDE SEQUENCE</scope>
    <source>
        <strain evidence="3">CGMCC 1.8884</strain>
        <strain evidence="2">CGMCC 1.8885</strain>
    </source>
</reference>